<feature type="region of interest" description="Disordered" evidence="1">
    <location>
        <begin position="706"/>
        <end position="756"/>
    </location>
</feature>
<sequence>MLAHTDEILQLILNELNNPSSFVQVSRRNHEFSQDPYVRATYFLARYGRIQALYWALGRGKLLNERVIDILLNSGAHLSRYLVQCAMHHYFRTQVPFIKTRWVRTVPFPVFAYFLSIAARMYGEIPAAKGEDDGAILTLLLKQSRFPSEYRAAKWEQVKDVVEKYKFIPFSDRDPMMAQFPLVLAIEPRLLPFARLNGFNMDRKYRNFVFRRMFEKPAIMFDSRAEEIVENVRELSRLDPDMFLSRTVAAEICMEAKTNEPAYTALKRLNKDGVLRFELSTVVHELIKLFLNTRSVTSIYTANVLRVLYKDFPSEEHTVRLVMLLTIFLTEPLPVPSSLSATSETSPALGRYVDACQEDIEDLGLGPLTRKDITDVLLSKFVPDRFVGILEYARSVVKLDKAEMDEMVTDVALGCLGIGCKGRMLKKLVEAYDFLGDVVAAHIVKRYRISIDDLPPSEDERACRDYSAPLCADFMLRGRGLITLEEMTAGPVVPASAQNAQNAEDAEHAGGENMDAEMEQSDDEGMMVDADLPREADDEDLGAIGQDTLSTMIRKDEMMPIRRRRYHELYTNYQDSIGKLPYPADYTQVGTWILSHYGHMSAPAAVVRIHALINQNYTVSLVVLQHQHYATEGNAVARVPATLKHFKILARLGRSPSPILFTEIEDGTEFYFSEEDYLSQEELTKAMSASFAAAKLALEVKWETSPTPGPSTFSASAPVPGPSTPRHQRTASASVSPLQLPSQGKKRPRRSVASAVKSYAVPDSDDEMIADGRDDLLARFAKTRREETNLQRWIKHLAIILKEEQKKYNERKRRIHAAAPPGSKLKVPKTEFHKSLSTMLPRLRRVDRARREKLYGTDVPDEDWSESDADEYQYRTTRGKRRKAEAQD</sequence>
<dbReference type="AlphaFoldDB" id="A0A1Y2J1D9"/>
<reference evidence="2 3" key="1">
    <citation type="journal article" date="2015" name="Biotechnol. Biofuels">
        <title>Enhanced degradation of softwood versus hardwood by the white-rot fungus Pycnoporus coccineus.</title>
        <authorList>
            <person name="Couturier M."/>
            <person name="Navarro D."/>
            <person name="Chevret D."/>
            <person name="Henrissat B."/>
            <person name="Piumi F."/>
            <person name="Ruiz-Duenas F.J."/>
            <person name="Martinez A.T."/>
            <person name="Grigoriev I.V."/>
            <person name="Riley R."/>
            <person name="Lipzen A."/>
            <person name="Berrin J.G."/>
            <person name="Master E.R."/>
            <person name="Rosso M.N."/>
        </authorList>
    </citation>
    <scope>NUCLEOTIDE SEQUENCE [LARGE SCALE GENOMIC DNA]</scope>
    <source>
        <strain evidence="2 3">BRFM310</strain>
    </source>
</reference>
<keyword evidence="3" id="KW-1185">Reference proteome</keyword>
<organism evidence="2 3">
    <name type="scientific">Trametes coccinea (strain BRFM310)</name>
    <name type="common">Pycnoporus coccineus</name>
    <dbReference type="NCBI Taxonomy" id="1353009"/>
    <lineage>
        <taxon>Eukaryota</taxon>
        <taxon>Fungi</taxon>
        <taxon>Dikarya</taxon>
        <taxon>Basidiomycota</taxon>
        <taxon>Agaricomycotina</taxon>
        <taxon>Agaricomycetes</taxon>
        <taxon>Polyporales</taxon>
        <taxon>Polyporaceae</taxon>
        <taxon>Trametes</taxon>
    </lineage>
</organism>
<feature type="compositionally biased region" description="Polar residues" evidence="1">
    <location>
        <begin position="730"/>
        <end position="742"/>
    </location>
</feature>
<protein>
    <submittedName>
        <fullName evidence="2">Uncharacterized protein</fullName>
    </submittedName>
</protein>
<gene>
    <name evidence="2" type="ORF">PYCCODRAFT_1359120</name>
</gene>
<dbReference type="OrthoDB" id="270318at2759"/>
<proteinExistence type="predicted"/>
<evidence type="ECO:0000313" key="3">
    <source>
        <dbReference type="Proteomes" id="UP000193067"/>
    </source>
</evidence>
<feature type="region of interest" description="Disordered" evidence="1">
    <location>
        <begin position="850"/>
        <end position="888"/>
    </location>
</feature>
<feature type="compositionally biased region" description="Acidic residues" evidence="1">
    <location>
        <begin position="859"/>
        <end position="871"/>
    </location>
</feature>
<dbReference type="EMBL" id="KZ084088">
    <property type="protein sequence ID" value="OSD07219.1"/>
    <property type="molecule type" value="Genomic_DNA"/>
</dbReference>
<accession>A0A1Y2J1D9</accession>
<feature type="compositionally biased region" description="Polar residues" evidence="1">
    <location>
        <begin position="706"/>
        <end position="715"/>
    </location>
</feature>
<dbReference type="STRING" id="1353009.A0A1Y2J1D9"/>
<feature type="compositionally biased region" description="Basic residues" evidence="1">
    <location>
        <begin position="877"/>
        <end position="888"/>
    </location>
</feature>
<evidence type="ECO:0000313" key="2">
    <source>
        <dbReference type="EMBL" id="OSD07219.1"/>
    </source>
</evidence>
<dbReference type="Proteomes" id="UP000193067">
    <property type="component" value="Unassembled WGS sequence"/>
</dbReference>
<evidence type="ECO:0000256" key="1">
    <source>
        <dbReference type="SAM" id="MobiDB-lite"/>
    </source>
</evidence>
<name>A0A1Y2J1D9_TRAC3</name>